<feature type="active site" evidence="8 9">
    <location>
        <position position="78"/>
    </location>
</feature>
<dbReference type="PROSITE" id="PS50222">
    <property type="entry name" value="EF_HAND_2"/>
    <property type="match status" value="1"/>
</dbReference>
<dbReference type="InterPro" id="IPR000169">
    <property type="entry name" value="Pept_cys_AS"/>
</dbReference>
<dbReference type="GO" id="GO:0005737">
    <property type="term" value="C:cytoplasm"/>
    <property type="evidence" value="ECO:0007669"/>
    <property type="project" value="TreeGrafter"/>
</dbReference>
<evidence type="ECO:0000256" key="7">
    <source>
        <dbReference type="ARBA" id="ARBA00022837"/>
    </source>
</evidence>
<dbReference type="CDD" id="cd00214">
    <property type="entry name" value="Calpain_III"/>
    <property type="match status" value="1"/>
</dbReference>
<dbReference type="InterPro" id="IPR022683">
    <property type="entry name" value="Calpain_III"/>
</dbReference>
<gene>
    <name evidence="13" type="ORF">EGW08_007623</name>
</gene>
<evidence type="ECO:0000313" key="13">
    <source>
        <dbReference type="EMBL" id="RUS84596.1"/>
    </source>
</evidence>
<dbReference type="SUPFAM" id="SSF54001">
    <property type="entry name" value="Cysteine proteinases"/>
    <property type="match status" value="1"/>
</dbReference>
<dbReference type="Pfam" id="PF01067">
    <property type="entry name" value="Calpain_III"/>
    <property type="match status" value="1"/>
</dbReference>
<proteinExistence type="inferred from homology"/>
<evidence type="ECO:0000256" key="8">
    <source>
        <dbReference type="PIRSR" id="PIRSR622684-1"/>
    </source>
</evidence>
<dbReference type="InterPro" id="IPR022684">
    <property type="entry name" value="Calpain_cysteine_protease"/>
</dbReference>
<dbReference type="Gene3D" id="2.60.120.380">
    <property type="match status" value="1"/>
</dbReference>
<evidence type="ECO:0000256" key="2">
    <source>
        <dbReference type="ARBA" id="ARBA00022670"/>
    </source>
</evidence>
<evidence type="ECO:0000256" key="10">
    <source>
        <dbReference type="SAM" id="MobiDB-lite"/>
    </source>
</evidence>
<dbReference type="FunFam" id="3.90.70.10:FF:000001">
    <property type="entry name" value="Calpain-1 catalytic subunit"/>
    <property type="match status" value="1"/>
</dbReference>
<dbReference type="PRINTS" id="PR00704">
    <property type="entry name" value="CALPAIN"/>
</dbReference>
<dbReference type="PANTHER" id="PTHR10183:SF433">
    <property type="entry name" value="CALPAIN-A-RELATED"/>
    <property type="match status" value="1"/>
</dbReference>
<accession>A0A3S0ZS82</accession>
<evidence type="ECO:0008006" key="15">
    <source>
        <dbReference type="Google" id="ProtNLM"/>
    </source>
</evidence>
<dbReference type="GO" id="GO:0005509">
    <property type="term" value="F:calcium ion binding"/>
    <property type="evidence" value="ECO:0007669"/>
    <property type="project" value="InterPro"/>
</dbReference>
<feature type="active site" evidence="8 9">
    <location>
        <position position="255"/>
    </location>
</feature>
<protein>
    <recommendedName>
        <fullName evidence="15">Calpain-3</fullName>
    </recommendedName>
</protein>
<organism evidence="13 14">
    <name type="scientific">Elysia chlorotica</name>
    <name type="common">Eastern emerald elysia</name>
    <name type="synonym">Sea slug</name>
    <dbReference type="NCBI Taxonomy" id="188477"/>
    <lineage>
        <taxon>Eukaryota</taxon>
        <taxon>Metazoa</taxon>
        <taxon>Spiralia</taxon>
        <taxon>Lophotrochozoa</taxon>
        <taxon>Mollusca</taxon>
        <taxon>Gastropoda</taxon>
        <taxon>Heterobranchia</taxon>
        <taxon>Euthyneura</taxon>
        <taxon>Panpulmonata</taxon>
        <taxon>Sacoglossa</taxon>
        <taxon>Placobranchoidea</taxon>
        <taxon>Plakobranchidae</taxon>
        <taxon>Elysia</taxon>
    </lineage>
</organism>
<dbReference type="InterPro" id="IPR033883">
    <property type="entry name" value="C2_III"/>
</dbReference>
<reference evidence="13 14" key="1">
    <citation type="submission" date="2019-01" db="EMBL/GenBank/DDBJ databases">
        <title>A draft genome assembly of the solar-powered sea slug Elysia chlorotica.</title>
        <authorList>
            <person name="Cai H."/>
            <person name="Li Q."/>
            <person name="Fang X."/>
            <person name="Li J."/>
            <person name="Curtis N.E."/>
            <person name="Altenburger A."/>
            <person name="Shibata T."/>
            <person name="Feng M."/>
            <person name="Maeda T."/>
            <person name="Schwartz J.A."/>
            <person name="Shigenobu S."/>
            <person name="Lundholm N."/>
            <person name="Nishiyama T."/>
            <person name="Yang H."/>
            <person name="Hasebe M."/>
            <person name="Li S."/>
            <person name="Pierce S.K."/>
            <person name="Wang J."/>
        </authorList>
    </citation>
    <scope>NUCLEOTIDE SEQUENCE [LARGE SCALE GENOMIC DNA]</scope>
    <source>
        <strain evidence="13">EC2010</strain>
        <tissue evidence="13">Whole organism of an adult</tissue>
    </source>
</reference>
<dbReference type="EMBL" id="RQTK01000200">
    <property type="protein sequence ID" value="RUS84596.1"/>
    <property type="molecule type" value="Genomic_DNA"/>
</dbReference>
<feature type="domain" description="EF-hand" evidence="12">
    <location>
        <begin position="574"/>
        <end position="609"/>
    </location>
</feature>
<dbReference type="SMART" id="SM00230">
    <property type="entry name" value="CysPc"/>
    <property type="match status" value="1"/>
</dbReference>
<evidence type="ECO:0000256" key="1">
    <source>
        <dbReference type="ARBA" id="ARBA00007623"/>
    </source>
</evidence>
<evidence type="ECO:0000256" key="5">
    <source>
        <dbReference type="ARBA" id="ARBA00022801"/>
    </source>
</evidence>
<keyword evidence="2 9" id="KW-0645">Protease</keyword>
<dbReference type="PROSITE" id="PS50203">
    <property type="entry name" value="CALPAIN_CAT"/>
    <property type="match status" value="1"/>
</dbReference>
<dbReference type="Gene3D" id="1.10.238.10">
    <property type="entry name" value="EF-hand"/>
    <property type="match status" value="1"/>
</dbReference>
<evidence type="ECO:0000259" key="12">
    <source>
        <dbReference type="PROSITE" id="PS50222"/>
    </source>
</evidence>
<evidence type="ECO:0000256" key="6">
    <source>
        <dbReference type="ARBA" id="ARBA00022807"/>
    </source>
</evidence>
<dbReference type="GO" id="GO:0004198">
    <property type="term" value="F:calcium-dependent cysteine-type endopeptidase activity"/>
    <property type="evidence" value="ECO:0007669"/>
    <property type="project" value="InterPro"/>
</dbReference>
<dbReference type="FunFam" id="2.60.120.380:FF:000001">
    <property type="entry name" value="Calpain-1 catalytic subunit"/>
    <property type="match status" value="1"/>
</dbReference>
<dbReference type="InterPro" id="IPR036213">
    <property type="entry name" value="Calpain_III_sf"/>
</dbReference>
<keyword evidence="6 9" id="KW-0788">Thiol protease</keyword>
<keyword evidence="3" id="KW-0479">Metal-binding</keyword>
<evidence type="ECO:0000313" key="14">
    <source>
        <dbReference type="Proteomes" id="UP000271974"/>
    </source>
</evidence>
<feature type="active site" evidence="8 9">
    <location>
        <position position="235"/>
    </location>
</feature>
<dbReference type="Pfam" id="PF00648">
    <property type="entry name" value="Peptidase_C2"/>
    <property type="match status" value="1"/>
</dbReference>
<dbReference type="SUPFAM" id="SSF47473">
    <property type="entry name" value="EF-hand"/>
    <property type="match status" value="1"/>
</dbReference>
<dbReference type="InterPro" id="IPR002048">
    <property type="entry name" value="EF_hand_dom"/>
</dbReference>
<dbReference type="InterPro" id="IPR001300">
    <property type="entry name" value="Peptidase_C2_calpain_cat"/>
</dbReference>
<evidence type="ECO:0000259" key="11">
    <source>
        <dbReference type="PROSITE" id="PS50203"/>
    </source>
</evidence>
<name>A0A3S0ZS82_ELYCH</name>
<comment type="similarity">
    <text evidence="1">Belongs to the peptidase C2 family.</text>
</comment>
<dbReference type="PANTHER" id="PTHR10183">
    <property type="entry name" value="CALPAIN"/>
    <property type="match status" value="1"/>
</dbReference>
<keyword evidence="7" id="KW-0106">Calcium</keyword>
<dbReference type="SMART" id="SM00054">
    <property type="entry name" value="EFh"/>
    <property type="match status" value="2"/>
</dbReference>
<feature type="domain" description="Calpain catalytic" evidence="11">
    <location>
        <begin position="23"/>
        <end position="315"/>
    </location>
</feature>
<dbReference type="InterPro" id="IPR022682">
    <property type="entry name" value="Calpain_domain_III"/>
</dbReference>
<dbReference type="SMART" id="SM00720">
    <property type="entry name" value="calpain_III"/>
    <property type="match status" value="1"/>
</dbReference>
<dbReference type="STRING" id="188477.A0A3S0ZS82"/>
<dbReference type="InterPro" id="IPR011992">
    <property type="entry name" value="EF-hand-dom_pair"/>
</dbReference>
<evidence type="ECO:0000256" key="9">
    <source>
        <dbReference type="PROSITE-ProRule" id="PRU00239"/>
    </source>
</evidence>
<feature type="region of interest" description="Disordered" evidence="10">
    <location>
        <begin position="477"/>
        <end position="496"/>
    </location>
</feature>
<dbReference type="GO" id="GO:0006508">
    <property type="term" value="P:proteolysis"/>
    <property type="evidence" value="ECO:0007669"/>
    <property type="project" value="UniProtKB-KW"/>
</dbReference>
<comment type="caution">
    <text evidence="13">The sequence shown here is derived from an EMBL/GenBank/DDBJ whole genome shotgun (WGS) entry which is preliminary data.</text>
</comment>
<evidence type="ECO:0000256" key="4">
    <source>
        <dbReference type="ARBA" id="ARBA00022737"/>
    </source>
</evidence>
<dbReference type="SUPFAM" id="SSF49758">
    <property type="entry name" value="Calpain large subunit, middle domain (domain III)"/>
    <property type="match status" value="1"/>
</dbReference>
<dbReference type="PROSITE" id="PS00139">
    <property type="entry name" value="THIOL_PROTEASE_CYS"/>
    <property type="match status" value="1"/>
</dbReference>
<keyword evidence="5 9" id="KW-0378">Hydrolase</keyword>
<keyword evidence="4" id="KW-0677">Repeat</keyword>
<keyword evidence="14" id="KW-1185">Reference proteome</keyword>
<evidence type="ECO:0000256" key="3">
    <source>
        <dbReference type="ARBA" id="ARBA00022723"/>
    </source>
</evidence>
<dbReference type="Proteomes" id="UP000271974">
    <property type="component" value="Unassembled WGS sequence"/>
</dbReference>
<dbReference type="CDD" id="cd00044">
    <property type="entry name" value="CysPc"/>
    <property type="match status" value="1"/>
</dbReference>
<sequence>MSSYKKQLSFAEIQEACMKSGSLFEDPDFPAADISLFFSKAPPRPFVWKRPKDICDNPQFITKGASRFDVQQGMLGNCWLLSAVASLTGQQTLLNKVLDPTHSFTDSKYCGAVKFNLWHQGEWIEVVVDDRLPTYNNKLVFLHSNEENEFWSALLEKAFAKLSGSYEGLKGGQSSEALEDLTGGLAEAFDLQKAPEDLFKIVQKGFARSSIMCCSIEAKPNEIEAKLDNGLIKGHGYSVTDVREVKGVPLIRIRNPWGNEREWTGAWSDESSEWSHISDSEKKDIGLTYDDDGEFWMSFEDFKKNFTRLEMCSLGPESPEANGKISWSGRMEHGAWRKGTTAGGCRNFIQTFAMNPQFRLTITDPDEGDDDNTGTAIIALLQKDRRAAKIRGCQNLTIGFTIYELEDPKVTRLDTEFFQYHKTEARVPNFANTREVVGRFKLKPGNYIIVPSTFKANEEGEFLLRIFTEKATDTKEIGEETRVEERHDPRPGKTDEDMKLKDRLKGFFQKVSGQDEQIDCYELLKLLETVFKKEKAALPKGSGLTVETARALISSCDSDMTGKCSFDEFVDLWKKVNQVQTVFKKYDQNGNGCFSTFELRDALKSFGISVSNPVLNAIALRYNNNKNEVSLADFLLCISRIEKLYKFYKDHQGNNLNLDDFLIATL</sequence>
<dbReference type="OrthoDB" id="424753at2759"/>
<dbReference type="InterPro" id="IPR038765">
    <property type="entry name" value="Papain-like_cys_pep_sf"/>
</dbReference>
<dbReference type="AlphaFoldDB" id="A0A3S0ZS82"/>
<dbReference type="Gene3D" id="3.90.70.10">
    <property type="entry name" value="Cysteine proteinases"/>
    <property type="match status" value="1"/>
</dbReference>